<dbReference type="InterPro" id="IPR023578">
    <property type="entry name" value="Ras_GEF_dom_sf"/>
</dbReference>
<dbReference type="InterPro" id="IPR011993">
    <property type="entry name" value="PH-like_dom_sf"/>
</dbReference>
<dbReference type="Pfam" id="PF00617">
    <property type="entry name" value="RasGEF"/>
    <property type="match status" value="1"/>
</dbReference>
<evidence type="ECO:0000256" key="1">
    <source>
        <dbReference type="ARBA" id="ARBA00022658"/>
    </source>
</evidence>
<gene>
    <name evidence="7" type="ORF">GCK32_002906</name>
</gene>
<feature type="domain" description="DH" evidence="5">
    <location>
        <begin position="52"/>
        <end position="254"/>
    </location>
</feature>
<dbReference type="SUPFAM" id="SSF48065">
    <property type="entry name" value="DBL homology domain (DH-domain)"/>
    <property type="match status" value="1"/>
</dbReference>
<sequence>VSEVFFSVQALMQLSNSLRNDDDDQSPSGFLSNFYEFDLDESDDETEQKYNTYESIASDFLKEERLYLRELNQVNVFRRRLESVLQDEDKVYLRLLFGNLSEIHELTMKLERTLEDSIEMSDSPCIGMGLWELAEAYEFDGYVAYLKRGRDDEPEQILTPVIIKTIDELLENKRYATLFDNDDRSYSVSLDGPTFRLAMKYVLPTLLHAPLIHFFRYLEYVNKLLKYCHNEEDRTELQNTKLYLTTVGNQLEQTIDHHDLTMMKNRSELFNRYDSRISQLSRLQEIQRSIEGFEGNPIGKTCSELIKQGDLQMVRPSLTFSPEVIRKGRWKTERHIFLFDHLLVLCKKHKTYKFKERITVNLMDIVDIEDSDGESFLLDRVLDGYEKEEAKRIPLVTPGPEQYRFAEPDSEENISFEDYTSSSGIPVVKNGTVLKLVERLTYHQYTDNKYVQTFLISYRSFCTPSELLEMLIERFNVPVPNKLLQNQEMRGGPLAGRYDTVQSHGLSGGLMFSAYNEQSYQRFRKEYERPIQRRCIWKRPVTHLLVMSVFEELHNFTGLVAFQSALNSACVHRLTWCWETYDRFAKLCEPRYIEMQKRIQSINPPCVPFFGHYLSNIFFFEAGNSTFVKSPGGTSSEVPRTDSYDPQSPPASNKRVLVQFLKCRRISDLIREIQMYQNQPYALQVEKSIRFLCYPHMYLPTLVKDAE</sequence>
<dbReference type="Gene3D" id="1.10.840.10">
    <property type="entry name" value="Ras guanine-nucleotide exchange factors catalytic domain"/>
    <property type="match status" value="1"/>
</dbReference>
<keyword evidence="8" id="KW-1185">Reference proteome</keyword>
<evidence type="ECO:0000256" key="2">
    <source>
        <dbReference type="PROSITE-ProRule" id="PRU00168"/>
    </source>
</evidence>
<evidence type="ECO:0000259" key="5">
    <source>
        <dbReference type="PROSITE" id="PS50010"/>
    </source>
</evidence>
<dbReference type="Gene3D" id="1.20.900.10">
    <property type="entry name" value="Dbl homology (DH) domain"/>
    <property type="match status" value="1"/>
</dbReference>
<feature type="non-terminal residue" evidence="7">
    <location>
        <position position="1"/>
    </location>
</feature>
<name>A0AAN8FXZ0_TRICO</name>
<evidence type="ECO:0000259" key="6">
    <source>
        <dbReference type="PROSITE" id="PS50212"/>
    </source>
</evidence>
<dbReference type="CDD" id="cd06224">
    <property type="entry name" value="REM"/>
    <property type="match status" value="1"/>
</dbReference>
<dbReference type="PROSITE" id="PS50010">
    <property type="entry name" value="DH_2"/>
    <property type="match status" value="1"/>
</dbReference>
<protein>
    <submittedName>
        <fullName evidence="7">Uncharacterized protein</fullName>
    </submittedName>
</protein>
<keyword evidence="1 2" id="KW-0344">Guanine-nucleotide releasing factor</keyword>
<dbReference type="GO" id="GO:0005886">
    <property type="term" value="C:plasma membrane"/>
    <property type="evidence" value="ECO:0007669"/>
    <property type="project" value="TreeGrafter"/>
</dbReference>
<dbReference type="SMART" id="SM00147">
    <property type="entry name" value="RasGEF"/>
    <property type="match status" value="1"/>
</dbReference>
<comment type="caution">
    <text evidence="7">The sequence shown here is derived from an EMBL/GenBank/DDBJ whole genome shotgun (WGS) entry which is preliminary data.</text>
</comment>
<feature type="domain" description="Ras-GEF" evidence="4">
    <location>
        <begin position="459"/>
        <end position="707"/>
    </location>
</feature>
<dbReference type="SUPFAM" id="SSF48366">
    <property type="entry name" value="Ras GEF"/>
    <property type="match status" value="2"/>
</dbReference>
<dbReference type="PROSITE" id="PS50212">
    <property type="entry name" value="RASGEF_NTER"/>
    <property type="match status" value="1"/>
</dbReference>
<evidence type="ECO:0000256" key="3">
    <source>
        <dbReference type="SAM" id="MobiDB-lite"/>
    </source>
</evidence>
<dbReference type="InterPro" id="IPR000219">
    <property type="entry name" value="DH_dom"/>
</dbReference>
<dbReference type="PANTHER" id="PTHR23113">
    <property type="entry name" value="GUANINE NUCLEOTIDE EXCHANGE FACTOR"/>
    <property type="match status" value="1"/>
</dbReference>
<dbReference type="Proteomes" id="UP001331761">
    <property type="component" value="Unassembled WGS sequence"/>
</dbReference>
<dbReference type="InterPro" id="IPR008937">
    <property type="entry name" value="Ras-like_GEF"/>
</dbReference>
<dbReference type="Pfam" id="PF00621">
    <property type="entry name" value="RhoGEF"/>
    <property type="match status" value="1"/>
</dbReference>
<dbReference type="Pfam" id="PF00618">
    <property type="entry name" value="RasGEF_N"/>
    <property type="match status" value="1"/>
</dbReference>
<evidence type="ECO:0000313" key="7">
    <source>
        <dbReference type="EMBL" id="KAK5985224.1"/>
    </source>
</evidence>
<organism evidence="7 8">
    <name type="scientific">Trichostrongylus colubriformis</name>
    <name type="common">Black scour worm</name>
    <dbReference type="NCBI Taxonomy" id="6319"/>
    <lineage>
        <taxon>Eukaryota</taxon>
        <taxon>Metazoa</taxon>
        <taxon>Ecdysozoa</taxon>
        <taxon>Nematoda</taxon>
        <taxon>Chromadorea</taxon>
        <taxon>Rhabditida</taxon>
        <taxon>Rhabditina</taxon>
        <taxon>Rhabditomorpha</taxon>
        <taxon>Strongyloidea</taxon>
        <taxon>Trichostrongylidae</taxon>
        <taxon>Trichostrongylus</taxon>
    </lineage>
</organism>
<dbReference type="GO" id="GO:0005085">
    <property type="term" value="F:guanyl-nucleotide exchange factor activity"/>
    <property type="evidence" value="ECO:0007669"/>
    <property type="project" value="UniProtKB-KW"/>
</dbReference>
<feature type="region of interest" description="Disordered" evidence="3">
    <location>
        <begin position="631"/>
        <end position="651"/>
    </location>
</feature>
<dbReference type="InterPro" id="IPR035899">
    <property type="entry name" value="DBL_dom_sf"/>
</dbReference>
<dbReference type="InterPro" id="IPR001895">
    <property type="entry name" value="RASGEF_cat_dom"/>
</dbReference>
<dbReference type="InterPro" id="IPR055251">
    <property type="entry name" value="SOS1_NGEF_PH"/>
</dbReference>
<dbReference type="PANTHER" id="PTHR23113:SF363">
    <property type="entry name" value="PROTEIN SON OF SEVENLESS"/>
    <property type="match status" value="1"/>
</dbReference>
<dbReference type="InterPro" id="IPR000651">
    <property type="entry name" value="Ras-like_Gua-exchang_fac_N"/>
</dbReference>
<dbReference type="Gene3D" id="2.30.29.30">
    <property type="entry name" value="Pleckstrin-homology domain (PH domain)/Phosphotyrosine-binding domain (PTB)"/>
    <property type="match status" value="1"/>
</dbReference>
<reference evidence="7 8" key="1">
    <citation type="submission" date="2019-10" db="EMBL/GenBank/DDBJ databases">
        <title>Assembly and Annotation for the nematode Trichostrongylus colubriformis.</title>
        <authorList>
            <person name="Martin J."/>
        </authorList>
    </citation>
    <scope>NUCLEOTIDE SEQUENCE [LARGE SCALE GENOMIC DNA]</scope>
    <source>
        <strain evidence="7">G859</strain>
        <tissue evidence="7">Whole worm</tissue>
    </source>
</reference>
<dbReference type="PROSITE" id="PS50009">
    <property type="entry name" value="RASGEF_CAT"/>
    <property type="match status" value="1"/>
</dbReference>
<dbReference type="SUPFAM" id="SSF50729">
    <property type="entry name" value="PH domain-like"/>
    <property type="match status" value="1"/>
</dbReference>
<dbReference type="Gene3D" id="1.20.870.10">
    <property type="entry name" value="Son of sevenless (SoS) protein Chain: S domain 1"/>
    <property type="match status" value="1"/>
</dbReference>
<dbReference type="GO" id="GO:0007265">
    <property type="term" value="P:Ras protein signal transduction"/>
    <property type="evidence" value="ECO:0007669"/>
    <property type="project" value="TreeGrafter"/>
</dbReference>
<proteinExistence type="predicted"/>
<evidence type="ECO:0000259" key="4">
    <source>
        <dbReference type="PROSITE" id="PS50009"/>
    </source>
</evidence>
<dbReference type="EMBL" id="WIXE01001956">
    <property type="protein sequence ID" value="KAK5985224.1"/>
    <property type="molecule type" value="Genomic_DNA"/>
</dbReference>
<dbReference type="SMART" id="SM00325">
    <property type="entry name" value="RhoGEF"/>
    <property type="match status" value="1"/>
</dbReference>
<evidence type="ECO:0000313" key="8">
    <source>
        <dbReference type="Proteomes" id="UP001331761"/>
    </source>
</evidence>
<dbReference type="SMART" id="SM00229">
    <property type="entry name" value="RasGEFN"/>
    <property type="match status" value="1"/>
</dbReference>
<feature type="domain" description="N-terminal Ras-GEF" evidence="6">
    <location>
        <begin position="424"/>
        <end position="554"/>
    </location>
</feature>
<accession>A0AAN8FXZ0</accession>
<dbReference type="Pfam" id="PF22697">
    <property type="entry name" value="SOS1_NGEF_PH"/>
    <property type="match status" value="1"/>
</dbReference>
<dbReference type="InterPro" id="IPR036964">
    <property type="entry name" value="RASGEF_cat_dom_sf"/>
</dbReference>
<dbReference type="AlphaFoldDB" id="A0AAN8FXZ0"/>